<dbReference type="PANTHER" id="PTHR30314">
    <property type="entry name" value="CELL DIVISION PROTEIN FTSZ-RELATED"/>
    <property type="match status" value="1"/>
</dbReference>
<evidence type="ECO:0000259" key="8">
    <source>
        <dbReference type="SMART" id="SM00864"/>
    </source>
</evidence>
<dbReference type="GO" id="GO:0051301">
    <property type="term" value="P:cell division"/>
    <property type="evidence" value="ECO:0007669"/>
    <property type="project" value="UniProtKB-KW"/>
</dbReference>
<feature type="compositionally biased region" description="Low complexity" evidence="7">
    <location>
        <begin position="540"/>
        <end position="549"/>
    </location>
</feature>
<feature type="compositionally biased region" description="Low complexity" evidence="7">
    <location>
        <begin position="556"/>
        <end position="570"/>
    </location>
</feature>
<evidence type="ECO:0000256" key="3">
    <source>
        <dbReference type="ARBA" id="ARBA00023134"/>
    </source>
</evidence>
<dbReference type="InterPro" id="IPR037103">
    <property type="entry name" value="Tubulin/FtsZ-like_C"/>
</dbReference>
<evidence type="ECO:0000256" key="1">
    <source>
        <dbReference type="ARBA" id="ARBA00009690"/>
    </source>
</evidence>
<dbReference type="Gene3D" id="3.40.50.1440">
    <property type="entry name" value="Tubulin/FtsZ, GTPase domain"/>
    <property type="match status" value="1"/>
</dbReference>
<dbReference type="SUPFAM" id="SSF52490">
    <property type="entry name" value="Tubulin nucleotide-binding domain-like"/>
    <property type="match status" value="1"/>
</dbReference>
<keyword evidence="4" id="KW-0963">Cytoplasm</keyword>
<keyword evidence="2 4" id="KW-0547">Nucleotide-binding</keyword>
<evidence type="ECO:0000313" key="10">
    <source>
        <dbReference type="EMBL" id="MBK4718329.1"/>
    </source>
</evidence>
<dbReference type="InterPro" id="IPR024757">
    <property type="entry name" value="FtsZ_C"/>
</dbReference>
<comment type="subcellular location">
    <subcellularLocation>
        <location evidence="4">Cytoplasm</location>
    </subcellularLocation>
    <text evidence="4">Assembles at midcell at the inner surface of the cytoplasmic membrane.</text>
</comment>
<dbReference type="PRINTS" id="PR00423">
    <property type="entry name" value="CELLDVISFTSZ"/>
</dbReference>
<dbReference type="PROSITE" id="PS01134">
    <property type="entry name" value="FTSZ_1"/>
    <property type="match status" value="1"/>
</dbReference>
<dbReference type="CDD" id="cd02201">
    <property type="entry name" value="FtsZ_type1"/>
    <property type="match status" value="1"/>
</dbReference>
<dbReference type="NCBIfam" id="TIGR00065">
    <property type="entry name" value="ftsZ"/>
    <property type="match status" value="1"/>
</dbReference>
<feature type="domain" description="Tubulin/FtsZ GTPase" evidence="8">
    <location>
        <begin position="16"/>
        <end position="208"/>
    </location>
</feature>
<keyword evidence="4 6" id="KW-0131">Cell cycle</keyword>
<keyword evidence="3 4" id="KW-0342">GTP-binding</keyword>
<comment type="function">
    <text evidence="4 6">Essential cell division protein that forms a contractile ring structure (Z ring) at the future cell division site. The regulation of the ring assembly controls the timing and the location of cell division. One of the functions of the FtsZ ring is to recruit other cell division proteins to the septum to produce a new cell wall between the dividing cells. Binds GTP and shows GTPase activity.</text>
</comment>
<feature type="compositionally biased region" description="Low complexity" evidence="7">
    <location>
        <begin position="384"/>
        <end position="443"/>
    </location>
</feature>
<proteinExistence type="inferred from homology"/>
<dbReference type="InterPro" id="IPR020805">
    <property type="entry name" value="Cell_div_FtsZ_CS"/>
</dbReference>
<evidence type="ECO:0000259" key="9">
    <source>
        <dbReference type="SMART" id="SM00865"/>
    </source>
</evidence>
<evidence type="ECO:0000256" key="4">
    <source>
        <dbReference type="HAMAP-Rule" id="MF_00909"/>
    </source>
</evidence>
<feature type="binding site" evidence="4">
    <location>
        <begin position="24"/>
        <end position="28"/>
    </location>
    <ligand>
        <name>GTP</name>
        <dbReference type="ChEBI" id="CHEBI:37565"/>
    </ligand>
</feature>
<dbReference type="InterPro" id="IPR008280">
    <property type="entry name" value="Tub_FtsZ_C"/>
</dbReference>
<dbReference type="PANTHER" id="PTHR30314:SF3">
    <property type="entry name" value="MITOCHONDRIAL DIVISION PROTEIN FSZA"/>
    <property type="match status" value="1"/>
</dbReference>
<dbReference type="Gene3D" id="3.30.1330.20">
    <property type="entry name" value="Tubulin/FtsZ, C-terminal domain"/>
    <property type="match status" value="1"/>
</dbReference>
<dbReference type="Pfam" id="PF00091">
    <property type="entry name" value="Tubulin"/>
    <property type="match status" value="1"/>
</dbReference>
<comment type="subunit">
    <text evidence="4">Homodimer. Polymerizes to form a dynamic ring structure in a strictly GTP-dependent manner. Interacts directly with several other division proteins.</text>
</comment>
<comment type="caution">
    <text evidence="10">The sequence shown here is derived from an EMBL/GenBank/DDBJ whole genome shotgun (WGS) entry which is preliminary data.</text>
</comment>
<feature type="binding site" evidence="4">
    <location>
        <position position="142"/>
    </location>
    <ligand>
        <name>GTP</name>
        <dbReference type="ChEBI" id="CHEBI:37565"/>
    </ligand>
</feature>
<reference evidence="10 11" key="1">
    <citation type="submission" date="2021-01" db="EMBL/GenBank/DDBJ databases">
        <title>Azospirillum sp. YIM DDC1 draft genome.</title>
        <authorList>
            <person name="Wang Y.-X."/>
        </authorList>
    </citation>
    <scope>NUCLEOTIDE SEQUENCE [LARGE SCALE GENOMIC DNA]</scope>
    <source>
        <strain evidence="10 11">YIM DDC1</strain>
    </source>
</reference>
<dbReference type="SUPFAM" id="SSF55307">
    <property type="entry name" value="Tubulin C-terminal domain-like"/>
    <property type="match status" value="1"/>
</dbReference>
<dbReference type="InterPro" id="IPR003008">
    <property type="entry name" value="Tubulin_FtsZ_GTPase"/>
</dbReference>
<evidence type="ECO:0000256" key="7">
    <source>
        <dbReference type="SAM" id="MobiDB-lite"/>
    </source>
</evidence>
<dbReference type="InterPro" id="IPR018316">
    <property type="entry name" value="Tubulin/FtsZ_2-layer-sand-dom"/>
</dbReference>
<dbReference type="Pfam" id="PF12327">
    <property type="entry name" value="FtsZ_C"/>
    <property type="match status" value="1"/>
</dbReference>
<dbReference type="RefSeq" id="WP_145622593.1">
    <property type="nucleotide sequence ID" value="NZ_JAEPIV010000002.1"/>
</dbReference>
<feature type="domain" description="Tubulin/FtsZ 2-layer sandwich" evidence="9">
    <location>
        <begin position="210"/>
        <end position="328"/>
    </location>
</feature>
<dbReference type="InterPro" id="IPR045061">
    <property type="entry name" value="FtsZ/CetZ"/>
</dbReference>
<dbReference type="HAMAP" id="MF_00909">
    <property type="entry name" value="FtsZ"/>
    <property type="match status" value="1"/>
</dbReference>
<dbReference type="PROSITE" id="PS01135">
    <property type="entry name" value="FTSZ_2"/>
    <property type="match status" value="1"/>
</dbReference>
<accession>A0ABS1HU55</accession>
<feature type="compositionally biased region" description="Low complexity" evidence="7">
    <location>
        <begin position="485"/>
        <end position="499"/>
    </location>
</feature>
<organism evidence="10 11">
    <name type="scientific">Azospirillum aestuarii</name>
    <dbReference type="NCBI Taxonomy" id="2802052"/>
    <lineage>
        <taxon>Bacteria</taxon>
        <taxon>Pseudomonadati</taxon>
        <taxon>Pseudomonadota</taxon>
        <taxon>Alphaproteobacteria</taxon>
        <taxon>Rhodospirillales</taxon>
        <taxon>Azospirillaceae</taxon>
        <taxon>Azospirillum</taxon>
    </lineage>
</organism>
<keyword evidence="11" id="KW-1185">Reference proteome</keyword>
<dbReference type="Proteomes" id="UP000654452">
    <property type="component" value="Unassembled WGS sequence"/>
</dbReference>
<feature type="region of interest" description="Disordered" evidence="7">
    <location>
        <begin position="517"/>
        <end position="594"/>
    </location>
</feature>
<evidence type="ECO:0000313" key="11">
    <source>
        <dbReference type="Proteomes" id="UP000654452"/>
    </source>
</evidence>
<feature type="region of interest" description="Disordered" evidence="7">
    <location>
        <begin position="374"/>
        <end position="499"/>
    </location>
</feature>
<dbReference type="InterPro" id="IPR000158">
    <property type="entry name" value="Cell_div_FtsZ"/>
</dbReference>
<dbReference type="SMART" id="SM00865">
    <property type="entry name" value="Tubulin_C"/>
    <property type="match status" value="1"/>
</dbReference>
<dbReference type="EMBL" id="JAEPIV010000002">
    <property type="protein sequence ID" value="MBK4718329.1"/>
    <property type="molecule type" value="Genomic_DNA"/>
</dbReference>
<evidence type="ECO:0000256" key="6">
    <source>
        <dbReference type="RuleBase" id="RU000631"/>
    </source>
</evidence>
<dbReference type="SMART" id="SM00864">
    <property type="entry name" value="Tubulin"/>
    <property type="match status" value="1"/>
</dbReference>
<name>A0ABS1HU55_9PROT</name>
<dbReference type="InterPro" id="IPR036525">
    <property type="entry name" value="Tubulin/FtsZ_GTPase_sf"/>
</dbReference>
<feature type="binding site" evidence="4">
    <location>
        <begin position="111"/>
        <end position="113"/>
    </location>
    <ligand>
        <name>GTP</name>
        <dbReference type="ChEBI" id="CHEBI:37565"/>
    </ligand>
</feature>
<keyword evidence="4 6" id="KW-0717">Septation</keyword>
<evidence type="ECO:0000256" key="2">
    <source>
        <dbReference type="ARBA" id="ARBA00022741"/>
    </source>
</evidence>
<feature type="binding site" evidence="4">
    <location>
        <position position="190"/>
    </location>
    <ligand>
        <name>GTP</name>
        <dbReference type="ChEBI" id="CHEBI:37565"/>
    </ligand>
</feature>
<gene>
    <name evidence="4 10" type="primary">ftsZ</name>
    <name evidence="10" type="ORF">JJL56_05555</name>
</gene>
<sequence>MINVTIPSIEPELKPRITVFGVGGAGGNAVNNMIKSNLEGVDFVVGNTDAQALKGSLCEKRVQLGTTMTRGLGAGSKPDVGRASAEEQLEEIIGHLEGANMVFITAGMGGGTGTGAAPVIARAARERGLLTVGVVTKPFHFEGAHRMRLAESGIAELQQYVDTLIIIPNQNLFRIANEKTTFADAFKMADDVLHSGVRGVTDLMVMPGLINLDFADIRSVMTEMGKAMMGTGEAGGERRAIEAAEAAISNPLLDDVSMKGARGVLINITGGYDMTLFEVDEAANRVRDEVDPDANIIFGSTFDSSLDGVMRVSVVATGIDAAAMSNPRTLHPVNLSLVSDRNGGNAGAKKPAGAAGLTQAAPAPLASSGQVAPAIPGAGLAPRPMGGIPQPQMQPQLHPSEVQQHVPVQQPVQHSAQHPIDPMAQHAPQHAPHPHMPMSHDAMQPVESAPARNVATGPLHSERRDGHFIAPKAADPGPRQPMNAPPMSSQLAAAAQAEPPARKPNFLFGLVTGLAGRKAEPAPQPAPQPQHQPQHHHQPQHQQPQHQQMPQPPMTAPQQPMAQAPRPQAMGDGTTQKIDEEALDIPAFLRRQAN</sequence>
<keyword evidence="4 6" id="KW-0132">Cell division</keyword>
<comment type="similarity">
    <text evidence="1 4 6">Belongs to the FtsZ family.</text>
</comment>
<evidence type="ECO:0000256" key="5">
    <source>
        <dbReference type="NCBIfam" id="TIGR00065"/>
    </source>
</evidence>
<protein>
    <recommendedName>
        <fullName evidence="4 5">Cell division protein FtsZ</fullName>
    </recommendedName>
</protein>
<feature type="binding site" evidence="4">
    <location>
        <position position="146"/>
    </location>
    <ligand>
        <name>GTP</name>
        <dbReference type="ChEBI" id="CHEBI:37565"/>
    </ligand>
</feature>